<dbReference type="GO" id="GO:0006488">
    <property type="term" value="P:dolichol-linked oligosaccharide biosynthetic process"/>
    <property type="evidence" value="ECO:0007669"/>
    <property type="project" value="TreeGrafter"/>
</dbReference>
<gene>
    <name evidence="7" type="primary">ALG13</name>
    <name evidence="9" type="ORF">CDD81_621</name>
</gene>
<dbReference type="PANTHER" id="PTHR47043:SF1">
    <property type="entry name" value="UDP-N-ACETYLGLUCOSAMINE TRANSFERASE SUBUNIT ALG13"/>
    <property type="match status" value="1"/>
</dbReference>
<reference evidence="9 10" key="1">
    <citation type="submission" date="2017-06" db="EMBL/GenBank/DDBJ databases">
        <title>Ant-infecting Ophiocordyceps genomes reveal a high diversity of potential behavioral manipulation genes and a possible major role for enterotoxins.</title>
        <authorList>
            <person name="De Bekker C."/>
            <person name="Evans H.C."/>
            <person name="Brachmann A."/>
            <person name="Hughes D.P."/>
        </authorList>
    </citation>
    <scope>NUCLEOTIDE SEQUENCE [LARGE SCALE GENOMIC DNA]</scope>
    <source>
        <strain evidence="9 10">Map64</strain>
    </source>
</reference>
<name>A0A2C5Y0R2_9HYPO</name>
<keyword evidence="7" id="KW-0808">Transferase</keyword>
<evidence type="ECO:0000256" key="5">
    <source>
        <dbReference type="ARBA" id="ARBA00032061"/>
    </source>
</evidence>
<dbReference type="AlphaFoldDB" id="A0A2C5Y0R2"/>
<evidence type="ECO:0000256" key="4">
    <source>
        <dbReference type="ARBA" id="ARBA00024804"/>
    </source>
</evidence>
<evidence type="ECO:0000313" key="9">
    <source>
        <dbReference type="EMBL" id="PHH61243.1"/>
    </source>
</evidence>
<dbReference type="GO" id="GO:0004577">
    <property type="term" value="F:N-acetylglucosaminyldiphosphodolichol N-acetylglucosaminyltransferase activity"/>
    <property type="evidence" value="ECO:0007669"/>
    <property type="project" value="UniProtKB-EC"/>
</dbReference>
<comment type="subunit">
    <text evidence="1 7">Heterodimer with ALG14 to form a functional enzyme.</text>
</comment>
<dbReference type="Proteomes" id="UP000226192">
    <property type="component" value="Unassembled WGS sequence"/>
</dbReference>
<dbReference type="Gene3D" id="3.40.50.2000">
    <property type="entry name" value="Glycogen Phosphorylase B"/>
    <property type="match status" value="1"/>
</dbReference>
<proteinExistence type="inferred from homology"/>
<sequence>MTEAAKFLQRHCLVTVGATVGFKQLIQQVLEPAFWAFIRDQGFTSLRIQCGPDISWASTRLVELQDELVPELEVTVFGVTMNLVQDDMVLCKRAEAHRLQGLVISHGGTGTILDAWKLGIPIIVVPNTSLLDNHQEELAKHLADEGYATRAEASRDDLQEAILKSNLLFEDNRSRWPPNKALYARKEALRLWHIKPAETQEEDATMAND</sequence>
<dbReference type="Pfam" id="PF04101">
    <property type="entry name" value="Glyco_tran_28_C"/>
    <property type="match status" value="1"/>
</dbReference>
<dbReference type="SUPFAM" id="SSF53756">
    <property type="entry name" value="UDP-Glycosyltransferase/glycogen phosphorylase"/>
    <property type="match status" value="1"/>
</dbReference>
<comment type="similarity">
    <text evidence="7">Belongs to the glycosyltransferase 28 family.</text>
</comment>
<comment type="catalytic activity">
    <reaction evidence="6">
        <text>an N-acetyl-alpha-D-glucosaminyl-diphospho-di-trans,poly-cis-dolichol + UDP-N-acetyl-alpha-D-glucosamine = an N,N'-diacetylchitobiosyl-diphospho-di-trans,poly-cis-dolichol + UDP + H(+)</text>
        <dbReference type="Rhea" id="RHEA:23380"/>
        <dbReference type="Rhea" id="RHEA-COMP:19507"/>
        <dbReference type="Rhea" id="RHEA-COMP:19510"/>
        <dbReference type="ChEBI" id="CHEBI:15378"/>
        <dbReference type="ChEBI" id="CHEBI:57269"/>
        <dbReference type="ChEBI" id="CHEBI:57705"/>
        <dbReference type="ChEBI" id="CHEBI:58223"/>
        <dbReference type="ChEBI" id="CHEBI:58427"/>
        <dbReference type="EC" id="2.4.1.141"/>
    </reaction>
</comment>
<evidence type="ECO:0000256" key="6">
    <source>
        <dbReference type="ARBA" id="ARBA00048184"/>
    </source>
</evidence>
<dbReference type="PANTHER" id="PTHR47043">
    <property type="entry name" value="UDP-N-ACETYLGLUCOSAMINE TRANSFERASE SUBUNIT ALG13"/>
    <property type="match status" value="1"/>
</dbReference>
<feature type="domain" description="Glycosyl transferase family 28 C-terminal" evidence="8">
    <location>
        <begin position="12"/>
        <end position="167"/>
    </location>
</feature>
<comment type="function">
    <text evidence="4 7">Involved in protein N-glycosylation. Essential for the second step of the dolichol-linked oligosaccharide pathway.</text>
</comment>
<keyword evidence="10" id="KW-1185">Reference proteome</keyword>
<dbReference type="EMBL" id="NJET01000110">
    <property type="protein sequence ID" value="PHH61243.1"/>
    <property type="molecule type" value="Genomic_DNA"/>
</dbReference>
<evidence type="ECO:0000256" key="2">
    <source>
        <dbReference type="ARBA" id="ARBA00012614"/>
    </source>
</evidence>
<evidence type="ECO:0000256" key="1">
    <source>
        <dbReference type="ARBA" id="ARBA00011198"/>
    </source>
</evidence>
<keyword evidence="7" id="KW-0256">Endoplasmic reticulum</keyword>
<dbReference type="InterPro" id="IPR007235">
    <property type="entry name" value="Glyco_trans_28_C"/>
</dbReference>
<evidence type="ECO:0000256" key="3">
    <source>
        <dbReference type="ARBA" id="ARBA00017468"/>
    </source>
</evidence>
<dbReference type="GO" id="GO:0043541">
    <property type="term" value="C:UDP-N-acetylglucosamine transferase complex"/>
    <property type="evidence" value="ECO:0007669"/>
    <property type="project" value="TreeGrafter"/>
</dbReference>
<protein>
    <recommendedName>
        <fullName evidence="3 7">UDP-N-acetylglucosamine transferase subunit ALG13</fullName>
        <ecNumber evidence="2 7">2.4.1.141</ecNumber>
    </recommendedName>
    <alternativeName>
        <fullName evidence="5 7">Asparagine-linked glycosylation protein 13</fullName>
    </alternativeName>
</protein>
<dbReference type="OrthoDB" id="20273at2759"/>
<dbReference type="STRING" id="1399860.A0A2C5Y0R2"/>
<dbReference type="InterPro" id="IPR052474">
    <property type="entry name" value="UDP-GlcNAc_transferase"/>
</dbReference>
<keyword evidence="7" id="KW-0328">Glycosyltransferase</keyword>
<accession>A0A2C5Y0R2</accession>
<evidence type="ECO:0000313" key="10">
    <source>
        <dbReference type="Proteomes" id="UP000226192"/>
    </source>
</evidence>
<dbReference type="EC" id="2.4.1.141" evidence="2 7"/>
<comment type="caution">
    <text evidence="9">The sequence shown here is derived from an EMBL/GenBank/DDBJ whole genome shotgun (WGS) entry which is preliminary data.</text>
</comment>
<evidence type="ECO:0000259" key="8">
    <source>
        <dbReference type="Pfam" id="PF04101"/>
    </source>
</evidence>
<comment type="subcellular location">
    <subcellularLocation>
        <location evidence="7">Endoplasmic reticulum</location>
    </subcellularLocation>
</comment>
<organism evidence="9 10">
    <name type="scientific">Ophiocordyceps australis</name>
    <dbReference type="NCBI Taxonomy" id="1399860"/>
    <lineage>
        <taxon>Eukaryota</taxon>
        <taxon>Fungi</taxon>
        <taxon>Dikarya</taxon>
        <taxon>Ascomycota</taxon>
        <taxon>Pezizomycotina</taxon>
        <taxon>Sordariomycetes</taxon>
        <taxon>Hypocreomycetidae</taxon>
        <taxon>Hypocreales</taxon>
        <taxon>Ophiocordycipitaceae</taxon>
        <taxon>Ophiocordyceps</taxon>
    </lineage>
</organism>
<evidence type="ECO:0000256" key="7">
    <source>
        <dbReference type="RuleBase" id="RU362128"/>
    </source>
</evidence>